<name>A0AAX2IVD7_LEGPN</name>
<reference evidence="1 2" key="1">
    <citation type="submission" date="2018-06" db="EMBL/GenBank/DDBJ databases">
        <authorList>
            <consortium name="Pathogen Informatics"/>
            <person name="Doyle S."/>
        </authorList>
    </citation>
    <scope>NUCLEOTIDE SEQUENCE [LARGE SCALE GENOMIC DNA]</scope>
    <source>
        <strain evidence="1 2">NCTC12272</strain>
    </source>
</reference>
<gene>
    <name evidence="1" type="ORF">NCTC12272_00458</name>
</gene>
<dbReference type="EMBL" id="LS483412">
    <property type="protein sequence ID" value="SQG89283.1"/>
    <property type="molecule type" value="Genomic_DNA"/>
</dbReference>
<accession>A0AAX2IVD7</accession>
<dbReference type="AlphaFoldDB" id="A0AAX2IVD7"/>
<proteinExistence type="predicted"/>
<sequence length="29" mass="3322">MKEKLIKKIVQKKLLKKHRGWCGPGTCIG</sequence>
<organism evidence="1 2">
    <name type="scientific">Legionella pneumophila subsp. pascullei</name>
    <dbReference type="NCBI Taxonomy" id="91890"/>
    <lineage>
        <taxon>Bacteria</taxon>
        <taxon>Pseudomonadati</taxon>
        <taxon>Pseudomonadota</taxon>
        <taxon>Gammaproteobacteria</taxon>
        <taxon>Legionellales</taxon>
        <taxon>Legionellaceae</taxon>
        <taxon>Legionella</taxon>
    </lineage>
</organism>
<protein>
    <submittedName>
        <fullName evidence="1">Uncharacterized protein</fullName>
    </submittedName>
</protein>
<evidence type="ECO:0000313" key="2">
    <source>
        <dbReference type="Proteomes" id="UP000249566"/>
    </source>
</evidence>
<evidence type="ECO:0000313" key="1">
    <source>
        <dbReference type="EMBL" id="SQG89283.1"/>
    </source>
</evidence>
<dbReference type="Proteomes" id="UP000249566">
    <property type="component" value="Chromosome 1"/>
</dbReference>